<dbReference type="Gene3D" id="2.160.10.10">
    <property type="entry name" value="Hexapeptide repeat proteins"/>
    <property type="match status" value="1"/>
</dbReference>
<organism evidence="21">
    <name type="scientific">Nippostrongylus brasiliensis</name>
    <name type="common">Rat hookworm</name>
    <dbReference type="NCBI Taxonomy" id="27835"/>
    <lineage>
        <taxon>Eukaryota</taxon>
        <taxon>Metazoa</taxon>
        <taxon>Ecdysozoa</taxon>
        <taxon>Nematoda</taxon>
        <taxon>Chromadorea</taxon>
        <taxon>Rhabditida</taxon>
        <taxon>Rhabditina</taxon>
        <taxon>Rhabditomorpha</taxon>
        <taxon>Strongyloidea</taxon>
        <taxon>Heligmosomidae</taxon>
        <taxon>Nippostrongylus</taxon>
    </lineage>
</organism>
<evidence type="ECO:0000256" key="4">
    <source>
        <dbReference type="ARBA" id="ARBA00012530"/>
    </source>
</evidence>
<feature type="transmembrane region" description="Helical" evidence="17">
    <location>
        <begin position="161"/>
        <end position="181"/>
    </location>
</feature>
<dbReference type="CDD" id="cd01801">
    <property type="entry name" value="Ubl_TECR_like"/>
    <property type="match status" value="1"/>
</dbReference>
<comment type="function">
    <text evidence="16">Catalyzes the last of the four reactions of the long-chain fatty acids elongation cycle. This endoplasmic reticulum-bound enzymatic process, allows the addition of 2 carbons to the chain of long- and very long-chain fatty acids/VLCFAs per cycle. This enzyme reduces the trans-2,3-enoyl-CoA fatty acid intermediate to an acyl-CoA that can be further elongated by entering a new cycle of elongation. Thereby, it participates in the production of VLCFAs of different chain lengths that are involved in multiple biological processes as precursors of membrane lipids and lipid mediators.</text>
</comment>
<dbReference type="GO" id="GO:0005789">
    <property type="term" value="C:endoplasmic reticulum membrane"/>
    <property type="evidence" value="ECO:0007669"/>
    <property type="project" value="UniProtKB-SubCell"/>
</dbReference>
<dbReference type="InterPro" id="IPR000626">
    <property type="entry name" value="Ubiquitin-like_dom"/>
</dbReference>
<dbReference type="InterPro" id="IPR039357">
    <property type="entry name" value="SRD5A/TECR"/>
</dbReference>
<name>A0A158R0N7_NIPBR</name>
<keyword evidence="14" id="KW-0275">Fatty acid biosynthesis</keyword>
<dbReference type="InterPro" id="IPR005835">
    <property type="entry name" value="NTP_transferase_dom"/>
</dbReference>
<dbReference type="Pfam" id="PF24894">
    <property type="entry name" value="Hexapep_GlmU"/>
    <property type="match status" value="1"/>
</dbReference>
<dbReference type="SUPFAM" id="SSF53448">
    <property type="entry name" value="Nucleotide-diphospho-sugar transferases"/>
    <property type="match status" value="1"/>
</dbReference>
<feature type="transmembrane region" description="Helical" evidence="17">
    <location>
        <begin position="91"/>
        <end position="110"/>
    </location>
</feature>
<dbReference type="InterPro" id="IPR001104">
    <property type="entry name" value="3-oxo-5_a-steroid_4-DH_C"/>
</dbReference>
<comment type="pathway">
    <text evidence="2">Lipid metabolism; fatty acid biosynthesis.</text>
</comment>
<dbReference type="Proteomes" id="UP000271162">
    <property type="component" value="Unassembled WGS sequence"/>
</dbReference>
<dbReference type="Gene3D" id="3.10.20.90">
    <property type="entry name" value="Phosphatidylinositol 3-kinase Catalytic Subunit, Chain A, domain 1"/>
    <property type="match status" value="1"/>
</dbReference>
<dbReference type="Gene3D" id="1.20.120.1630">
    <property type="match status" value="1"/>
</dbReference>
<evidence type="ECO:0000256" key="9">
    <source>
        <dbReference type="ARBA" id="ARBA00022857"/>
    </source>
</evidence>
<dbReference type="Pfam" id="PF21696">
    <property type="entry name" value="TECR_N"/>
    <property type="match status" value="1"/>
</dbReference>
<dbReference type="OMA" id="IGFIICE"/>
<evidence type="ECO:0000256" key="11">
    <source>
        <dbReference type="ARBA" id="ARBA00023002"/>
    </source>
</evidence>
<reference evidence="21" key="1">
    <citation type="submission" date="2016-04" db="UniProtKB">
        <authorList>
            <consortium name="WormBaseParasite"/>
        </authorList>
    </citation>
    <scope>IDENTIFICATION</scope>
</reference>
<dbReference type="Pfam" id="PF02544">
    <property type="entry name" value="Steroid_dh"/>
    <property type="match status" value="1"/>
</dbReference>
<dbReference type="EMBL" id="UYSL01020696">
    <property type="protein sequence ID" value="VDL75800.1"/>
    <property type="molecule type" value="Genomic_DNA"/>
</dbReference>
<accession>A0A158R0N7</accession>
<dbReference type="Gene3D" id="3.90.550.10">
    <property type="entry name" value="Spore Coat Polysaccharide Biosynthesis Protein SpsA, Chain A"/>
    <property type="match status" value="1"/>
</dbReference>
<dbReference type="InterPro" id="IPR029044">
    <property type="entry name" value="Nucleotide-diphossugar_trans"/>
</dbReference>
<evidence type="ECO:0000256" key="17">
    <source>
        <dbReference type="SAM" id="Phobius"/>
    </source>
</evidence>
<gene>
    <name evidence="19" type="ORF">NBR_LOCUS12211</name>
</gene>
<comment type="similarity">
    <text evidence="3">Belongs to the steroid 5-alpha reductase family.</text>
</comment>
<dbReference type="FunFam" id="3.10.20.90:FF:000131">
    <property type="entry name" value="trans-2,3-enoyl-CoA reductase-like"/>
    <property type="match status" value="1"/>
</dbReference>
<keyword evidence="6 17" id="KW-0812">Transmembrane</keyword>
<evidence type="ECO:0000256" key="13">
    <source>
        <dbReference type="ARBA" id="ARBA00023136"/>
    </source>
</evidence>
<evidence type="ECO:0000256" key="8">
    <source>
        <dbReference type="ARBA" id="ARBA00022832"/>
    </source>
</evidence>
<keyword evidence="5" id="KW-0444">Lipid biosynthesis</keyword>
<evidence type="ECO:0000256" key="5">
    <source>
        <dbReference type="ARBA" id="ARBA00022516"/>
    </source>
</evidence>
<comment type="catalytic activity">
    <reaction evidence="15">
        <text>a very-long-chain 2,3-saturated fatty acyl-CoA + NADP(+) = a very-long-chain (2E)-enoyl-CoA + NADPH + H(+)</text>
        <dbReference type="Rhea" id="RHEA:14473"/>
        <dbReference type="ChEBI" id="CHEBI:15378"/>
        <dbReference type="ChEBI" id="CHEBI:57783"/>
        <dbReference type="ChEBI" id="CHEBI:58349"/>
        <dbReference type="ChEBI" id="CHEBI:83724"/>
        <dbReference type="ChEBI" id="CHEBI:83728"/>
        <dbReference type="EC" id="1.3.1.93"/>
    </reaction>
</comment>
<evidence type="ECO:0000313" key="21">
    <source>
        <dbReference type="WBParaSite" id="NBR_0001221001-mRNA-1"/>
    </source>
</evidence>
<dbReference type="Pfam" id="PF00483">
    <property type="entry name" value="NTP_transferase"/>
    <property type="match status" value="1"/>
</dbReference>
<keyword evidence="8" id="KW-0276">Fatty acid metabolism</keyword>
<evidence type="ECO:0000313" key="20">
    <source>
        <dbReference type="Proteomes" id="UP000271162"/>
    </source>
</evidence>
<keyword evidence="13 17" id="KW-0472">Membrane</keyword>
<dbReference type="InterPro" id="IPR056818">
    <property type="entry name" value="GlmU/GlgC-like_hexapep"/>
</dbReference>
<evidence type="ECO:0000256" key="15">
    <source>
        <dbReference type="ARBA" id="ARBA00051495"/>
    </source>
</evidence>
<feature type="transmembrane region" description="Helical" evidence="17">
    <location>
        <begin position="193"/>
        <end position="216"/>
    </location>
</feature>
<evidence type="ECO:0000256" key="1">
    <source>
        <dbReference type="ARBA" id="ARBA00004477"/>
    </source>
</evidence>
<keyword evidence="10 17" id="KW-1133">Transmembrane helix</keyword>
<dbReference type="STRING" id="27835.A0A158R0N7"/>
<dbReference type="PANTHER" id="PTHR10556">
    <property type="entry name" value="3-OXO-5-ALPHA-STEROID 4-DEHYDROGENASE"/>
    <property type="match status" value="1"/>
</dbReference>
<proteinExistence type="inferred from homology"/>
<dbReference type="FunFam" id="1.20.120.1630:FF:000010">
    <property type="entry name" value="Steroid alpha reductase family protein"/>
    <property type="match status" value="1"/>
</dbReference>
<evidence type="ECO:0000313" key="19">
    <source>
        <dbReference type="EMBL" id="VDL75800.1"/>
    </source>
</evidence>
<protein>
    <recommendedName>
        <fullName evidence="4">very-long-chain enoyl-CoA reductase</fullName>
        <ecNumber evidence="4">1.3.1.93</ecNumber>
    </recommendedName>
</protein>
<evidence type="ECO:0000259" key="18">
    <source>
        <dbReference type="PROSITE" id="PS50053"/>
    </source>
</evidence>
<dbReference type="PROSITE" id="PS50244">
    <property type="entry name" value="S5A_REDUCTASE"/>
    <property type="match status" value="1"/>
</dbReference>
<dbReference type="InterPro" id="IPR049127">
    <property type="entry name" value="TECR-like_N"/>
</dbReference>
<dbReference type="PANTHER" id="PTHR10556:SF28">
    <property type="entry name" value="VERY-LONG-CHAIN ENOYL-COA REDUCTASE"/>
    <property type="match status" value="1"/>
</dbReference>
<evidence type="ECO:0000256" key="2">
    <source>
        <dbReference type="ARBA" id="ARBA00005194"/>
    </source>
</evidence>
<feature type="transmembrane region" description="Helical" evidence="17">
    <location>
        <begin position="122"/>
        <end position="140"/>
    </location>
</feature>
<reference evidence="19 20" key="2">
    <citation type="submission" date="2018-11" db="EMBL/GenBank/DDBJ databases">
        <authorList>
            <consortium name="Pathogen Informatics"/>
        </authorList>
    </citation>
    <scope>NUCLEOTIDE SEQUENCE [LARGE SCALE GENOMIC DNA]</scope>
</reference>
<keyword evidence="20" id="KW-1185">Reference proteome</keyword>
<feature type="domain" description="Ubiquitin-like" evidence="18">
    <location>
        <begin position="23"/>
        <end position="75"/>
    </location>
</feature>
<evidence type="ECO:0000256" key="12">
    <source>
        <dbReference type="ARBA" id="ARBA00023098"/>
    </source>
</evidence>
<dbReference type="PROSITE" id="PS50053">
    <property type="entry name" value="UBIQUITIN_2"/>
    <property type="match status" value="1"/>
</dbReference>
<evidence type="ECO:0000256" key="3">
    <source>
        <dbReference type="ARBA" id="ARBA00007742"/>
    </source>
</evidence>
<dbReference type="EC" id="1.3.1.93" evidence="4"/>
<evidence type="ECO:0000256" key="6">
    <source>
        <dbReference type="ARBA" id="ARBA00022692"/>
    </source>
</evidence>
<evidence type="ECO:0000256" key="16">
    <source>
        <dbReference type="ARBA" id="ARBA00058640"/>
    </source>
</evidence>
<evidence type="ECO:0000256" key="10">
    <source>
        <dbReference type="ARBA" id="ARBA00022989"/>
    </source>
</evidence>
<dbReference type="GO" id="GO:0042761">
    <property type="term" value="P:very long-chain fatty acid biosynthetic process"/>
    <property type="evidence" value="ECO:0007669"/>
    <property type="project" value="TreeGrafter"/>
</dbReference>
<keyword evidence="11" id="KW-0560">Oxidoreductase</keyword>
<evidence type="ECO:0000256" key="7">
    <source>
        <dbReference type="ARBA" id="ARBA00022824"/>
    </source>
</evidence>
<sequence length="653" mass="73393">MVAFNLEVFDAKDPSRSIITLDNLTGDETILAIKKRIAQKKLKLTVERQSLRVEPKGKAVADEKKIKELGLAAQNAHLFVRDLGPQVPWKTVFLLEYAGPLFIYPIFYFRPNWIYGEGAANQPYHFAVTYAFICWSIHYAKRLFETQFIHRFSNGTMPRFNLVKNCSYYWGFAAFVAYFVNHPAYTPPYFGDAQVYVGLTGFAIAEFGNLSIHILLRNLRPPGTRERKIPRPDGNPMSLLFNFVSCPNYTYEVLSWLSFTVMVQSLPSLLFTLAGFVQMTIWAQNKHRAYKKEFPEYPKERKAIDLNMAELQAVLLCSGSGSRMTELCDTMLKCLLPVADIPMFWYPLNTLFCSGVKDIKIVVREDGKAEVKRLLETPLFAFPSANIEVIPVPRENEDWGTADVLRHIATKITRDFIVMSCDYISDARLQPMIDQFRAHNARRDFVAVEESSGRLAFVASEEDFDHPVNAAPWLNKFPNVNLSARYVDCHVYLMRHSCLGIINRQKSFSSLKADVVPYLLAQQYSEKNVAGRMLLVGTSGNGETPKCMAYFLQHGNATVAAHANNLGAYFEVNKSLEPRVLVKRSVIGSRCQIGEKSNIQGSVIMEGSTIGKEAKITLCIICPGAVIGDGAELTNVIVAKNQKVNACGGFNSV</sequence>
<dbReference type="AlphaFoldDB" id="A0A158R0N7"/>
<keyword evidence="9" id="KW-0521">NADP</keyword>
<dbReference type="WBParaSite" id="NBR_0001221001-mRNA-1">
    <property type="protein sequence ID" value="NBR_0001221001-mRNA-1"/>
    <property type="gene ID" value="NBR_0001221001"/>
</dbReference>
<comment type="subcellular location">
    <subcellularLocation>
        <location evidence="1">Endoplasmic reticulum membrane</location>
        <topology evidence="1">Multi-pass membrane protein</topology>
    </subcellularLocation>
</comment>
<evidence type="ECO:0000256" key="14">
    <source>
        <dbReference type="ARBA" id="ARBA00023160"/>
    </source>
</evidence>
<keyword evidence="7" id="KW-0256">Endoplasmic reticulum</keyword>
<keyword evidence="12" id="KW-0443">Lipid metabolism</keyword>
<dbReference type="GO" id="GO:0102758">
    <property type="term" value="F:very-long-chain enoyl-CoA reductase activity"/>
    <property type="evidence" value="ECO:0007669"/>
    <property type="project" value="UniProtKB-EC"/>
</dbReference>